<dbReference type="EMBL" id="OBDY01000014">
    <property type="protein sequence ID" value="SNY53532.1"/>
    <property type="molecule type" value="Genomic_DNA"/>
</dbReference>
<protein>
    <submittedName>
        <fullName evidence="1">Uncharacterized protein</fullName>
    </submittedName>
</protein>
<organism evidence="1 2">
    <name type="scientific">Paractinoplanes atraurantiacus</name>
    <dbReference type="NCBI Taxonomy" id="1036182"/>
    <lineage>
        <taxon>Bacteria</taxon>
        <taxon>Bacillati</taxon>
        <taxon>Actinomycetota</taxon>
        <taxon>Actinomycetes</taxon>
        <taxon>Micromonosporales</taxon>
        <taxon>Micromonosporaceae</taxon>
        <taxon>Paractinoplanes</taxon>
    </lineage>
</organism>
<gene>
    <name evidence="1" type="ORF">SAMN05421748_11443</name>
</gene>
<accession>A0A285IZX8</accession>
<name>A0A285IZX8_9ACTN</name>
<proteinExistence type="predicted"/>
<evidence type="ECO:0000313" key="2">
    <source>
        <dbReference type="Proteomes" id="UP000219612"/>
    </source>
</evidence>
<evidence type="ECO:0000313" key="1">
    <source>
        <dbReference type="EMBL" id="SNY53532.1"/>
    </source>
</evidence>
<keyword evidence="2" id="KW-1185">Reference proteome</keyword>
<sequence>MLPGSGVEFLKAPATALSTCAGVQSLGKNVLTPPLPAFGFQAPAGGFIVGSKNSGSASYTPFG</sequence>
<dbReference type="Proteomes" id="UP000219612">
    <property type="component" value="Unassembled WGS sequence"/>
</dbReference>
<reference evidence="2" key="1">
    <citation type="submission" date="2017-09" db="EMBL/GenBank/DDBJ databases">
        <authorList>
            <person name="Varghese N."/>
            <person name="Submissions S."/>
        </authorList>
    </citation>
    <scope>NUCLEOTIDE SEQUENCE [LARGE SCALE GENOMIC DNA]</scope>
    <source>
        <strain evidence="2">CGMCC 4.6857</strain>
    </source>
</reference>
<dbReference type="AlphaFoldDB" id="A0A285IZX8"/>